<dbReference type="Proteomes" id="UP000306038">
    <property type="component" value="Unassembled WGS sequence"/>
</dbReference>
<feature type="transmembrane region" description="Helical" evidence="4">
    <location>
        <begin position="107"/>
        <end position="122"/>
    </location>
</feature>
<feature type="transmembrane region" description="Helical" evidence="4">
    <location>
        <begin position="127"/>
        <end position="145"/>
    </location>
</feature>
<evidence type="ECO:0000256" key="2">
    <source>
        <dbReference type="ARBA" id="ARBA00023125"/>
    </source>
</evidence>
<evidence type="ECO:0000259" key="5">
    <source>
        <dbReference type="PROSITE" id="PS01124"/>
    </source>
</evidence>
<keyword evidence="1" id="KW-0805">Transcription regulation</keyword>
<feature type="transmembrane region" description="Helical" evidence="4">
    <location>
        <begin position="157"/>
        <end position="180"/>
    </location>
</feature>
<keyword evidence="7" id="KW-1185">Reference proteome</keyword>
<keyword evidence="2" id="KW-0238">DNA-binding</keyword>
<evidence type="ECO:0000256" key="3">
    <source>
        <dbReference type="ARBA" id="ARBA00023163"/>
    </source>
</evidence>
<name>A0ABY2R2M3_9FLAO</name>
<accession>A0ABY2R2M3</accession>
<feature type="transmembrane region" description="Helical" evidence="4">
    <location>
        <begin position="25"/>
        <end position="46"/>
    </location>
</feature>
<keyword evidence="4" id="KW-1133">Transmembrane helix</keyword>
<keyword evidence="3" id="KW-0804">Transcription</keyword>
<dbReference type="PROSITE" id="PS01124">
    <property type="entry name" value="HTH_ARAC_FAMILY_2"/>
    <property type="match status" value="1"/>
</dbReference>
<keyword evidence="4" id="KW-0812">Transmembrane</keyword>
<dbReference type="SUPFAM" id="SSF46689">
    <property type="entry name" value="Homeodomain-like"/>
    <property type="match status" value="1"/>
</dbReference>
<evidence type="ECO:0000256" key="1">
    <source>
        <dbReference type="ARBA" id="ARBA00023015"/>
    </source>
</evidence>
<keyword evidence="4" id="KW-0472">Membrane</keyword>
<organism evidence="6 7">
    <name type="scientific">Chryseobacterium candidae</name>
    <dbReference type="NCBI Taxonomy" id="1978493"/>
    <lineage>
        <taxon>Bacteria</taxon>
        <taxon>Pseudomonadati</taxon>
        <taxon>Bacteroidota</taxon>
        <taxon>Flavobacteriia</taxon>
        <taxon>Flavobacteriales</taxon>
        <taxon>Weeksellaceae</taxon>
        <taxon>Chryseobacterium group</taxon>
        <taxon>Chryseobacterium</taxon>
    </lineage>
</organism>
<sequence>MMKLNGIKENEDYNMSSLNNLFKRYILHYNLILVTVLLIHETFFYFEGNTNIAMVMFSFTLFLILVTVVVYKLDYFILRYLITYYIVVHITLLNILIFAFLKNTPEVSVFILLIPFGIYNFYSFKTVIYCIVTIMLSFLTIVSLPDPYYPDVLQVHYSAYVGTIKIISTFFIIGIFLLYYNILISNEKVKIYLRNSSIMHKNDTTLDEEDYTAAINETYTALYEQIIDHFKSEPWKDPDFLAQDLAESLNTNTTYISRAININTGMNFKTFVNSYRINYIKEELKKDNNYNRYTLMYIYTSAGFRHQSTFNKTFKQFENMTPSEFINSLLKREMPDPIEEMKVINSAE</sequence>
<dbReference type="PANTHER" id="PTHR43280:SF2">
    <property type="entry name" value="HTH-TYPE TRANSCRIPTIONAL REGULATOR EXSA"/>
    <property type="match status" value="1"/>
</dbReference>
<dbReference type="InterPro" id="IPR018060">
    <property type="entry name" value="HTH_AraC"/>
</dbReference>
<dbReference type="InterPro" id="IPR009057">
    <property type="entry name" value="Homeodomain-like_sf"/>
</dbReference>
<evidence type="ECO:0000313" key="6">
    <source>
        <dbReference type="EMBL" id="THV56339.1"/>
    </source>
</evidence>
<reference evidence="6 7" key="1">
    <citation type="submission" date="2019-01" db="EMBL/GenBank/DDBJ databases">
        <authorList>
            <person name="B I."/>
            <person name="Ch S."/>
            <person name="Ch V.R."/>
        </authorList>
    </citation>
    <scope>NUCLEOTIDE SEQUENCE [LARGE SCALE GENOMIC DNA]</scope>
    <source>
        <strain evidence="6 7">JC507</strain>
    </source>
</reference>
<dbReference type="Pfam" id="PF12833">
    <property type="entry name" value="HTH_18"/>
    <property type="match status" value="1"/>
</dbReference>
<dbReference type="Gene3D" id="1.10.10.60">
    <property type="entry name" value="Homeodomain-like"/>
    <property type="match status" value="2"/>
</dbReference>
<evidence type="ECO:0000313" key="7">
    <source>
        <dbReference type="Proteomes" id="UP000306038"/>
    </source>
</evidence>
<proteinExistence type="predicted"/>
<dbReference type="PANTHER" id="PTHR43280">
    <property type="entry name" value="ARAC-FAMILY TRANSCRIPTIONAL REGULATOR"/>
    <property type="match status" value="1"/>
</dbReference>
<dbReference type="EMBL" id="SDLV01000055">
    <property type="protein sequence ID" value="THV56339.1"/>
    <property type="molecule type" value="Genomic_DNA"/>
</dbReference>
<gene>
    <name evidence="6" type="ORF">EK417_19545</name>
</gene>
<comment type="caution">
    <text evidence="6">The sequence shown here is derived from an EMBL/GenBank/DDBJ whole genome shotgun (WGS) entry which is preliminary data.</text>
</comment>
<feature type="transmembrane region" description="Helical" evidence="4">
    <location>
        <begin position="52"/>
        <end position="71"/>
    </location>
</feature>
<dbReference type="RefSeq" id="WP_136523112.1">
    <property type="nucleotide sequence ID" value="NZ_SDLV01000055.1"/>
</dbReference>
<feature type="transmembrane region" description="Helical" evidence="4">
    <location>
        <begin position="83"/>
        <end position="101"/>
    </location>
</feature>
<protein>
    <submittedName>
        <fullName evidence="6">AraC family transcriptional regulator</fullName>
    </submittedName>
</protein>
<feature type="domain" description="HTH araC/xylS-type" evidence="5">
    <location>
        <begin position="224"/>
        <end position="328"/>
    </location>
</feature>
<evidence type="ECO:0000256" key="4">
    <source>
        <dbReference type="SAM" id="Phobius"/>
    </source>
</evidence>
<dbReference type="SMART" id="SM00342">
    <property type="entry name" value="HTH_ARAC"/>
    <property type="match status" value="1"/>
</dbReference>